<dbReference type="PANTHER" id="PTHR31528">
    <property type="entry name" value="4-AMINO-5-HYDROXYMETHYL-2-METHYLPYRIMIDINE PHOSPHATE SYNTHASE THI11-RELATED"/>
    <property type="match status" value="1"/>
</dbReference>
<accession>A0A2A9CRL3</accession>
<sequence length="335" mass="34233">MRTSVLATLVAALLALGGCSAPASTPTPSSTAALPTTTIGLTYIPNVQFSPFYVAEAQGSFTKVGVSAELRHHGASEGLFTALVAGQEQFVVAGADEMLQARSQGMDLVAVSAYYRSYPVVVIVPASSPITSLADLKGRSIGIPGKYGESWFGLQVALRSAGLSEPDVQIKEIGYTQQAALRSGKVDAIVGFSNNDLVQSALSGFAARSLPISNSDVPLVGASLITTGAYAKAHPEVVRSVVAGTLAGVKAVVADQAAALSASAGYIPGLDAADTKAAAQATLAATVPLWKGADGVINGRLDPAQWTKMAQFMGTNGLTQTTQDPTLAMSNDYLG</sequence>
<keyword evidence="4" id="KW-1185">Reference proteome</keyword>
<dbReference type="AlphaFoldDB" id="A0A2A9CRL3"/>
<dbReference type="OrthoDB" id="174578at2"/>
<feature type="signal peptide" evidence="1">
    <location>
        <begin position="1"/>
        <end position="23"/>
    </location>
</feature>
<evidence type="ECO:0000256" key="1">
    <source>
        <dbReference type="SAM" id="SignalP"/>
    </source>
</evidence>
<evidence type="ECO:0000259" key="2">
    <source>
        <dbReference type="Pfam" id="PF09084"/>
    </source>
</evidence>
<gene>
    <name evidence="3" type="ORF">ATK74_1647</name>
</gene>
<evidence type="ECO:0000313" key="4">
    <source>
        <dbReference type="Proteomes" id="UP000226079"/>
    </source>
</evidence>
<keyword evidence="1" id="KW-0732">Signal</keyword>
<dbReference type="EMBL" id="PDJC01000001">
    <property type="protein sequence ID" value="PFG17087.1"/>
    <property type="molecule type" value="Genomic_DNA"/>
</dbReference>
<dbReference type="InterPro" id="IPR027939">
    <property type="entry name" value="NMT1/THI5"/>
</dbReference>
<dbReference type="Pfam" id="PF09084">
    <property type="entry name" value="NMT1"/>
    <property type="match status" value="1"/>
</dbReference>
<dbReference type="Proteomes" id="UP000226079">
    <property type="component" value="Unassembled WGS sequence"/>
</dbReference>
<dbReference type="RefSeq" id="WP_098460553.1">
    <property type="nucleotide sequence ID" value="NZ_PDJC01000001.1"/>
</dbReference>
<feature type="domain" description="SsuA/THI5-like" evidence="2">
    <location>
        <begin position="46"/>
        <end position="259"/>
    </location>
</feature>
<dbReference type="PANTHER" id="PTHR31528:SF15">
    <property type="entry name" value="RIBOFLAVIN-BINDING PROTEIN RIBY"/>
    <property type="match status" value="1"/>
</dbReference>
<evidence type="ECO:0000313" key="3">
    <source>
        <dbReference type="EMBL" id="PFG17087.1"/>
    </source>
</evidence>
<dbReference type="InterPro" id="IPR015168">
    <property type="entry name" value="SsuA/THI5"/>
</dbReference>
<feature type="chain" id="PRO_5012089171" evidence="1">
    <location>
        <begin position="24"/>
        <end position="335"/>
    </location>
</feature>
<name>A0A2A9CRL3_9ACTN</name>
<reference evidence="3 4" key="1">
    <citation type="submission" date="2017-10" db="EMBL/GenBank/DDBJ databases">
        <title>Sequencing the genomes of 1000 actinobacteria strains.</title>
        <authorList>
            <person name="Klenk H.-P."/>
        </authorList>
    </citation>
    <scope>NUCLEOTIDE SEQUENCE [LARGE SCALE GENOMIC DNA]</scope>
    <source>
        <strain evidence="3 4">DSM 15597</strain>
    </source>
</reference>
<dbReference type="PROSITE" id="PS51257">
    <property type="entry name" value="PROKAR_LIPOPROTEIN"/>
    <property type="match status" value="1"/>
</dbReference>
<dbReference type="Gene3D" id="3.40.190.10">
    <property type="entry name" value="Periplasmic binding protein-like II"/>
    <property type="match status" value="2"/>
</dbReference>
<protein>
    <submittedName>
        <fullName evidence="3">NitT/TauT family transport system substrate-binding protein</fullName>
    </submittedName>
</protein>
<proteinExistence type="predicted"/>
<organism evidence="3 4">
    <name type="scientific">Propionicimonas paludicola</name>
    <dbReference type="NCBI Taxonomy" id="185243"/>
    <lineage>
        <taxon>Bacteria</taxon>
        <taxon>Bacillati</taxon>
        <taxon>Actinomycetota</taxon>
        <taxon>Actinomycetes</taxon>
        <taxon>Propionibacteriales</taxon>
        <taxon>Nocardioidaceae</taxon>
        <taxon>Propionicimonas</taxon>
    </lineage>
</organism>
<dbReference type="GO" id="GO:0009228">
    <property type="term" value="P:thiamine biosynthetic process"/>
    <property type="evidence" value="ECO:0007669"/>
    <property type="project" value="InterPro"/>
</dbReference>
<comment type="caution">
    <text evidence="3">The sequence shown here is derived from an EMBL/GenBank/DDBJ whole genome shotgun (WGS) entry which is preliminary data.</text>
</comment>
<dbReference type="SUPFAM" id="SSF53850">
    <property type="entry name" value="Periplasmic binding protein-like II"/>
    <property type="match status" value="1"/>
</dbReference>